<protein>
    <submittedName>
        <fullName evidence="3">NF-kappa-B inhibitor-interacting Ras-like protein 2</fullName>
    </submittedName>
</protein>
<evidence type="ECO:0000256" key="1">
    <source>
        <dbReference type="ARBA" id="ARBA00022741"/>
    </source>
</evidence>
<accession>K1QQN3</accession>
<dbReference type="Gene3D" id="3.40.50.300">
    <property type="entry name" value="P-loop containing nucleotide triphosphate hydrolases"/>
    <property type="match status" value="1"/>
</dbReference>
<evidence type="ECO:0000313" key="3">
    <source>
        <dbReference type="EMBL" id="EKC23816.1"/>
    </source>
</evidence>
<evidence type="ECO:0000256" key="2">
    <source>
        <dbReference type="ARBA" id="ARBA00023134"/>
    </source>
</evidence>
<dbReference type="InterPro" id="IPR027417">
    <property type="entry name" value="P-loop_NTPase"/>
</dbReference>
<keyword evidence="1" id="KW-0547">Nucleotide-binding</keyword>
<dbReference type="SUPFAM" id="SSF52540">
    <property type="entry name" value="P-loop containing nucleoside triphosphate hydrolases"/>
    <property type="match status" value="1"/>
</dbReference>
<dbReference type="GO" id="GO:0032484">
    <property type="term" value="P:Ral protein signal transduction"/>
    <property type="evidence" value="ECO:0007669"/>
    <property type="project" value="TreeGrafter"/>
</dbReference>
<name>K1QQN3_MAGGI</name>
<proteinExistence type="predicted"/>
<dbReference type="InParanoid" id="K1QQN3"/>
<gene>
    <name evidence="3" type="ORF">CGI_10020196</name>
</gene>
<dbReference type="GO" id="GO:0032794">
    <property type="term" value="F:GTPase activating protein binding"/>
    <property type="evidence" value="ECO:0007669"/>
    <property type="project" value="TreeGrafter"/>
</dbReference>
<dbReference type="HOGENOM" id="CLU_041217_17_1_1"/>
<dbReference type="AlphaFoldDB" id="K1QQN3"/>
<organism evidence="3">
    <name type="scientific">Magallana gigas</name>
    <name type="common">Pacific oyster</name>
    <name type="synonym">Crassostrea gigas</name>
    <dbReference type="NCBI Taxonomy" id="29159"/>
    <lineage>
        <taxon>Eukaryota</taxon>
        <taxon>Metazoa</taxon>
        <taxon>Spiralia</taxon>
        <taxon>Lophotrochozoa</taxon>
        <taxon>Mollusca</taxon>
        <taxon>Bivalvia</taxon>
        <taxon>Autobranchia</taxon>
        <taxon>Pteriomorphia</taxon>
        <taxon>Ostreida</taxon>
        <taxon>Ostreoidea</taxon>
        <taxon>Ostreidae</taxon>
        <taxon>Magallana</taxon>
    </lineage>
</organism>
<dbReference type="InterPro" id="IPR042227">
    <property type="entry name" value="KBRS"/>
</dbReference>
<dbReference type="PANTHER" id="PTHR46152">
    <property type="entry name" value="NF-KAPPA-B INHIBITOR-INTERACTING RAS-LIKE PROTEIN"/>
    <property type="match status" value="1"/>
</dbReference>
<dbReference type="GO" id="GO:0043124">
    <property type="term" value="P:negative regulation of canonical NF-kappaB signal transduction"/>
    <property type="evidence" value="ECO:0007669"/>
    <property type="project" value="InterPro"/>
</dbReference>
<dbReference type="EMBL" id="JH818577">
    <property type="protein sequence ID" value="EKC23816.1"/>
    <property type="molecule type" value="Genomic_DNA"/>
</dbReference>
<dbReference type="PANTHER" id="PTHR46152:SF3">
    <property type="entry name" value="NF-KAPPA-B INHIBITOR-INTERACTING RAS-LIKE PROTEIN"/>
    <property type="match status" value="1"/>
</dbReference>
<keyword evidence="2" id="KW-0342">GTP-binding</keyword>
<sequence length="109" mass="11803">MGKISKVLVCGHAGVGKTAAIEHLIYGTHSVGSQMYPTIEDIYSAMIETDRGVKEKVIIYDTGSLVHIAVIGNKTDLQEGREVDKEKAAAWAQREKGKTGMLAWKCLGV</sequence>
<dbReference type="GO" id="GO:0005525">
    <property type="term" value="F:GTP binding"/>
    <property type="evidence" value="ECO:0007669"/>
    <property type="project" value="UniProtKB-KW"/>
</dbReference>
<reference evidence="3" key="1">
    <citation type="journal article" date="2012" name="Nature">
        <title>The oyster genome reveals stress adaptation and complexity of shell formation.</title>
        <authorList>
            <person name="Zhang G."/>
            <person name="Fang X."/>
            <person name="Guo X."/>
            <person name="Li L."/>
            <person name="Luo R."/>
            <person name="Xu F."/>
            <person name="Yang P."/>
            <person name="Zhang L."/>
            <person name="Wang X."/>
            <person name="Qi H."/>
            <person name="Xiong Z."/>
            <person name="Que H."/>
            <person name="Xie Y."/>
            <person name="Holland P.W."/>
            <person name="Paps J."/>
            <person name="Zhu Y."/>
            <person name="Wu F."/>
            <person name="Chen Y."/>
            <person name="Wang J."/>
            <person name="Peng C."/>
            <person name="Meng J."/>
            <person name="Yang L."/>
            <person name="Liu J."/>
            <person name="Wen B."/>
            <person name="Zhang N."/>
            <person name="Huang Z."/>
            <person name="Zhu Q."/>
            <person name="Feng Y."/>
            <person name="Mount A."/>
            <person name="Hedgecock D."/>
            <person name="Xu Z."/>
            <person name="Liu Y."/>
            <person name="Domazet-Loso T."/>
            <person name="Du Y."/>
            <person name="Sun X."/>
            <person name="Zhang S."/>
            <person name="Liu B."/>
            <person name="Cheng P."/>
            <person name="Jiang X."/>
            <person name="Li J."/>
            <person name="Fan D."/>
            <person name="Wang W."/>
            <person name="Fu W."/>
            <person name="Wang T."/>
            <person name="Wang B."/>
            <person name="Zhang J."/>
            <person name="Peng Z."/>
            <person name="Li Y."/>
            <person name="Li N."/>
            <person name="Wang J."/>
            <person name="Chen M."/>
            <person name="He Y."/>
            <person name="Tan F."/>
            <person name="Song X."/>
            <person name="Zheng Q."/>
            <person name="Huang R."/>
            <person name="Yang H."/>
            <person name="Du X."/>
            <person name="Chen L."/>
            <person name="Yang M."/>
            <person name="Gaffney P.M."/>
            <person name="Wang S."/>
            <person name="Luo L."/>
            <person name="She Z."/>
            <person name="Ming Y."/>
            <person name="Huang W."/>
            <person name="Zhang S."/>
            <person name="Huang B."/>
            <person name="Zhang Y."/>
            <person name="Qu T."/>
            <person name="Ni P."/>
            <person name="Miao G."/>
            <person name="Wang J."/>
            <person name="Wang Q."/>
            <person name="Steinberg C.E."/>
            <person name="Wang H."/>
            <person name="Li N."/>
            <person name="Qian L."/>
            <person name="Zhang G."/>
            <person name="Li Y."/>
            <person name="Yang H."/>
            <person name="Liu X."/>
            <person name="Wang J."/>
            <person name="Yin Y."/>
            <person name="Wang J."/>
        </authorList>
    </citation>
    <scope>NUCLEOTIDE SEQUENCE [LARGE SCALE GENOMIC DNA]</scope>
    <source>
        <strain evidence="3">05x7-T-G4-1.051#20</strain>
    </source>
</reference>